<protein>
    <submittedName>
        <fullName evidence="1">Uncharacterized protein</fullName>
    </submittedName>
</protein>
<organism evidence="1 2">
    <name type="scientific">Dromaius novaehollandiae</name>
    <name type="common">Emu</name>
    <dbReference type="NCBI Taxonomy" id="8790"/>
    <lineage>
        <taxon>Eukaryota</taxon>
        <taxon>Metazoa</taxon>
        <taxon>Chordata</taxon>
        <taxon>Craniata</taxon>
        <taxon>Vertebrata</taxon>
        <taxon>Euteleostomi</taxon>
        <taxon>Archelosauria</taxon>
        <taxon>Archosauria</taxon>
        <taxon>Dinosauria</taxon>
        <taxon>Saurischia</taxon>
        <taxon>Theropoda</taxon>
        <taxon>Coelurosauria</taxon>
        <taxon>Aves</taxon>
        <taxon>Palaeognathae</taxon>
        <taxon>Casuariiformes</taxon>
        <taxon>Dromaiidae</taxon>
        <taxon>Dromaius</taxon>
    </lineage>
</organism>
<evidence type="ECO:0000313" key="1">
    <source>
        <dbReference type="Ensembl" id="ENSDNVP00000005180.1"/>
    </source>
</evidence>
<accession>A0A8C4J9P6</accession>
<reference evidence="1" key="1">
    <citation type="submission" date="2025-08" db="UniProtKB">
        <authorList>
            <consortium name="Ensembl"/>
        </authorList>
    </citation>
    <scope>IDENTIFICATION</scope>
</reference>
<sequence length="153" mass="17960">MGHTGTKNHQWYKKFMNQCPAGQLTQEFKAILGSHGMNLQAIMYVEKVFHIFDVNKVRLFLDYFLEDFVVVISYKMEVDNQDFFFSMISSSCAALLKFRKLDLLASFQCCLGCLREELFKNLQNKMKLDFLQLGLDKNLKILMFPPFHYSNVM</sequence>
<keyword evidence="2" id="KW-1185">Reference proteome</keyword>
<dbReference type="AlphaFoldDB" id="A0A8C4J9P6"/>
<dbReference type="Gene3D" id="1.10.238.10">
    <property type="entry name" value="EF-hand"/>
    <property type="match status" value="1"/>
</dbReference>
<evidence type="ECO:0000313" key="2">
    <source>
        <dbReference type="Proteomes" id="UP000694423"/>
    </source>
</evidence>
<dbReference type="Proteomes" id="UP000694423">
    <property type="component" value="Unplaced"/>
</dbReference>
<proteinExistence type="predicted"/>
<name>A0A8C4J9P6_DRONO</name>
<dbReference type="Ensembl" id="ENSDNVT00000006242.1">
    <property type="protein sequence ID" value="ENSDNVP00000005180.1"/>
    <property type="gene ID" value="ENSDNVG00000003715.1"/>
</dbReference>
<reference evidence="1" key="2">
    <citation type="submission" date="2025-09" db="UniProtKB">
        <authorList>
            <consortium name="Ensembl"/>
        </authorList>
    </citation>
    <scope>IDENTIFICATION</scope>
</reference>